<feature type="transmembrane region" description="Helical" evidence="6">
    <location>
        <begin position="34"/>
        <end position="51"/>
    </location>
</feature>
<dbReference type="OrthoDB" id="19295at2157"/>
<dbReference type="GO" id="GO:0005886">
    <property type="term" value="C:plasma membrane"/>
    <property type="evidence" value="ECO:0007669"/>
    <property type="project" value="UniProtKB-SubCell"/>
</dbReference>
<evidence type="ECO:0000256" key="5">
    <source>
        <dbReference type="ARBA" id="ARBA00023136"/>
    </source>
</evidence>
<dbReference type="GeneID" id="4906605"/>
<dbReference type="KEGG" id="smr:Smar_1067"/>
<dbReference type="eggNOG" id="arCOG03076">
    <property type="taxonomic scope" value="Archaea"/>
</dbReference>
<organism evidence="8 9">
    <name type="scientific">Staphylothermus marinus (strain ATCC 43588 / DSM 3639 / JCM 9404 / F1)</name>
    <dbReference type="NCBI Taxonomy" id="399550"/>
    <lineage>
        <taxon>Archaea</taxon>
        <taxon>Thermoproteota</taxon>
        <taxon>Thermoprotei</taxon>
        <taxon>Desulfurococcales</taxon>
        <taxon>Desulfurococcaceae</taxon>
        <taxon>Staphylothermus</taxon>
    </lineage>
</organism>
<feature type="transmembrane region" description="Helical" evidence="6">
    <location>
        <begin position="57"/>
        <end position="75"/>
    </location>
</feature>
<evidence type="ECO:0000256" key="3">
    <source>
        <dbReference type="ARBA" id="ARBA00022692"/>
    </source>
</evidence>
<proteinExistence type="predicted"/>
<reference evidence="9" key="1">
    <citation type="journal article" date="2009" name="BMC Genomics">
        <title>The complete genome sequence of Staphylothermus marinus reveals differences in sulfur metabolism among heterotrophic Crenarchaeota.</title>
        <authorList>
            <person name="Anderson I.J."/>
            <person name="Dharmarajan L."/>
            <person name="Rodriguez J."/>
            <person name="Hooper S."/>
            <person name="Porat I."/>
            <person name="Ulrich L.E."/>
            <person name="Elkins J.G."/>
            <person name="Mavromatis K."/>
            <person name="Sun H."/>
            <person name="Land M."/>
            <person name="Lapidus A."/>
            <person name="Lucas S."/>
            <person name="Barry K."/>
            <person name="Huber H."/>
            <person name="Zhulin I.B."/>
            <person name="Whitman W.B."/>
            <person name="Mukhopadhyay B."/>
            <person name="Woese C."/>
            <person name="Bristow J."/>
            <person name="Kyrpides N."/>
        </authorList>
    </citation>
    <scope>NUCLEOTIDE SEQUENCE [LARGE SCALE GENOMIC DNA]</scope>
    <source>
        <strain evidence="9">ATCC 43588 / DSM 3639 / JCM 9404 / F1</strain>
    </source>
</reference>
<evidence type="ECO:0000256" key="1">
    <source>
        <dbReference type="ARBA" id="ARBA00004651"/>
    </source>
</evidence>
<gene>
    <name evidence="8" type="ordered locus">Smar_1067</name>
</gene>
<dbReference type="InterPro" id="IPR025383">
    <property type="entry name" value="MrpA_C/MbhD"/>
</dbReference>
<dbReference type="HOGENOM" id="CLU_173139_3_0_2"/>
<dbReference type="STRING" id="399550.Smar_1067"/>
<evidence type="ECO:0000256" key="2">
    <source>
        <dbReference type="ARBA" id="ARBA00022475"/>
    </source>
</evidence>
<keyword evidence="9" id="KW-1185">Reference proteome</keyword>
<dbReference type="Pfam" id="PF13244">
    <property type="entry name" value="MbhD"/>
    <property type="match status" value="1"/>
</dbReference>
<name>A3DNF5_STAMF</name>
<keyword evidence="3 6" id="KW-0812">Transmembrane</keyword>
<feature type="transmembrane region" description="Helical" evidence="6">
    <location>
        <begin position="6"/>
        <end position="25"/>
    </location>
</feature>
<keyword evidence="4 6" id="KW-1133">Transmembrane helix</keyword>
<reference evidence="8 9" key="2">
    <citation type="journal article" date="2009" name="Stand. Genomic Sci.">
        <title>Complete genome sequence of Staphylothermus marinus Stetter and Fiala 1986 type strain F1.</title>
        <authorList>
            <person name="Anderson I.J."/>
            <person name="Sun H."/>
            <person name="Lapidus A."/>
            <person name="Copeland A."/>
            <person name="Glavina Del Rio T."/>
            <person name="Tice H."/>
            <person name="Dalin E."/>
            <person name="Lucas S."/>
            <person name="Barry K."/>
            <person name="Land M."/>
            <person name="Richardson P."/>
            <person name="Huber H."/>
            <person name="Kyrpides N.C."/>
        </authorList>
    </citation>
    <scope>NUCLEOTIDE SEQUENCE [LARGE SCALE GENOMIC DNA]</scope>
    <source>
        <strain evidence="9">ATCC 43588 / DSM 3639 / JCM 9404 / F1</strain>
    </source>
</reference>
<evidence type="ECO:0000256" key="6">
    <source>
        <dbReference type="SAM" id="Phobius"/>
    </source>
</evidence>
<protein>
    <recommendedName>
        <fullName evidence="7">MrpA C-terminal/MbhD domain-containing protein</fullName>
    </recommendedName>
</protein>
<evidence type="ECO:0000256" key="4">
    <source>
        <dbReference type="ARBA" id="ARBA00022989"/>
    </source>
</evidence>
<dbReference type="Proteomes" id="UP000000254">
    <property type="component" value="Chromosome"/>
</dbReference>
<evidence type="ECO:0000259" key="7">
    <source>
        <dbReference type="Pfam" id="PF13244"/>
    </source>
</evidence>
<evidence type="ECO:0000313" key="8">
    <source>
        <dbReference type="EMBL" id="ABN70165.1"/>
    </source>
</evidence>
<dbReference type="AlphaFoldDB" id="A3DNF5"/>
<dbReference type="EMBL" id="CP000575">
    <property type="protein sequence ID" value="ABN70165.1"/>
    <property type="molecule type" value="Genomic_DNA"/>
</dbReference>
<keyword evidence="5 6" id="KW-0472">Membrane</keyword>
<sequence length="85" mass="9480">MIKEFTLAFLMLVSIASVIAAYLAIKERDMVRAIVYSAIQSAMYALIFYILMAPDIVLVYVPVSVGLTPAILLFVTKKTERYDGD</sequence>
<evidence type="ECO:0000313" key="9">
    <source>
        <dbReference type="Proteomes" id="UP000000254"/>
    </source>
</evidence>
<feature type="domain" description="MrpA C-terminal/MbhD" evidence="7">
    <location>
        <begin position="17"/>
        <end position="81"/>
    </location>
</feature>
<comment type="subcellular location">
    <subcellularLocation>
        <location evidence="1">Cell membrane</location>
        <topology evidence="1">Multi-pass membrane protein</topology>
    </subcellularLocation>
</comment>
<accession>A3DNF5</accession>
<keyword evidence="2" id="KW-1003">Cell membrane</keyword>
<dbReference type="RefSeq" id="WP_011839356.1">
    <property type="nucleotide sequence ID" value="NC_009033.1"/>
</dbReference>